<evidence type="ECO:0000256" key="3">
    <source>
        <dbReference type="ARBA" id="ARBA00022851"/>
    </source>
</evidence>
<keyword evidence="2 4" id="KW-0479">Metal-binding</keyword>
<dbReference type="Gramene" id="TraesWEE_scaffold_014005_01G000600.1">
    <property type="protein sequence ID" value="TraesWEE_scaffold_014005_01G000600.1"/>
    <property type="gene ID" value="TraesWEE_scaffold_014005_01G000600"/>
</dbReference>
<dbReference type="Proteomes" id="UP000019116">
    <property type="component" value="Chromosome 1B"/>
</dbReference>
<reference evidence="5" key="1">
    <citation type="submission" date="2018-08" db="EMBL/GenBank/DDBJ databases">
        <authorList>
            <person name="Rossello M."/>
        </authorList>
    </citation>
    <scope>NUCLEOTIDE SEQUENCE [LARGE SCALE GENOMIC DNA]</scope>
    <source>
        <strain evidence="5">cv. Chinese Spring</strain>
    </source>
</reference>
<dbReference type="Gramene" id="TraesCS1B03G0086800.1">
    <property type="protein sequence ID" value="TraesCS1B03G0086800.1.CDS"/>
    <property type="gene ID" value="TraesCS1B03G0086800"/>
</dbReference>
<dbReference type="AlphaFoldDB" id="A0A3B5YQW7"/>
<reference evidence="5" key="2">
    <citation type="submission" date="2018-10" db="UniProtKB">
        <authorList>
            <consortium name="EnsemblPlants"/>
        </authorList>
    </citation>
    <scope>IDENTIFICATION</scope>
</reference>
<dbReference type="Gramene" id="TraesCLE_scaffold_141036_01G000300.1">
    <property type="protein sequence ID" value="TraesCLE_scaffold_141036_01G000300.1"/>
    <property type="gene ID" value="TraesCLE_scaffold_141036_01G000300"/>
</dbReference>
<evidence type="ECO:0000313" key="5">
    <source>
        <dbReference type="EnsemblPlants" id="TraesCS1B02G042200.1"/>
    </source>
</evidence>
<dbReference type="Gramene" id="TraesNOR1B03G00195990.1">
    <property type="protein sequence ID" value="TraesNOR1B03G00195990.1"/>
    <property type="gene ID" value="TraesNOR1B03G00195990"/>
</dbReference>
<dbReference type="Gramene" id="TraesJUL1B03G00192230.1">
    <property type="protein sequence ID" value="TraesJUL1B03G00192230.1"/>
    <property type="gene ID" value="TraesJUL1B03G00192230"/>
</dbReference>
<dbReference type="Gramene" id="TraesKAR1B01G0020000.1">
    <property type="protein sequence ID" value="cds.TraesKAR1B01G0020000.1"/>
    <property type="gene ID" value="TraesKAR1B01G0020000"/>
</dbReference>
<dbReference type="GeneID" id="123104584"/>
<dbReference type="Gramene" id="TraesCAD_scaffold_005194_01G000300.1">
    <property type="protein sequence ID" value="TraesCAD_scaffold_005194_01G000300.1"/>
    <property type="gene ID" value="TraesCAD_scaffold_005194_01G000300"/>
</dbReference>
<dbReference type="InterPro" id="IPR000347">
    <property type="entry name" value="Metalthion_15p"/>
</dbReference>
<dbReference type="GO" id="GO:0046872">
    <property type="term" value="F:metal ion binding"/>
    <property type="evidence" value="ECO:0007669"/>
    <property type="project" value="UniProtKB-UniRule"/>
</dbReference>
<dbReference type="PANTHER" id="PTHR33543">
    <property type="entry name" value="METALLOTHIONEIN-LIKE PROTEIN 2A"/>
    <property type="match status" value="1"/>
</dbReference>
<keyword evidence="3 4" id="KW-0480">Metal-thiolate cluster</keyword>
<gene>
    <name evidence="5" type="primary">LOC123104584</name>
</gene>
<dbReference type="Pfam" id="PF01439">
    <property type="entry name" value="Metallothio_2"/>
    <property type="match status" value="1"/>
</dbReference>
<dbReference type="PANTHER" id="PTHR33543:SF35">
    <property type="entry name" value="METALLOTHIONEIN-LIKE PROTEIN"/>
    <property type="match status" value="1"/>
</dbReference>
<protein>
    <recommendedName>
        <fullName evidence="4">Metallothionein-like protein</fullName>
    </recommendedName>
</protein>
<dbReference type="Gramene" id="TraesCS1B02G042200.1">
    <property type="protein sequence ID" value="TraesCS1B02G042200.1"/>
    <property type="gene ID" value="TraesCS1B02G042200"/>
</dbReference>
<dbReference type="EnsemblPlants" id="TraesCS1B02G042200.1">
    <property type="protein sequence ID" value="TraesCS1B02G042200.1"/>
    <property type="gene ID" value="TraesCS1B02G042200"/>
</dbReference>
<comment type="similarity">
    <text evidence="1 4">Belongs to the metallothionein superfamily. Type 15 family.</text>
</comment>
<sequence>MSCCGGNCGCGAGCKCGNGCGGCKMFPDVEATAGAAAMVMPTASHKGSSGGFETAGGETGGCDCTTCKCGTACGCSCCSCN</sequence>
<dbReference type="RefSeq" id="XP_044382396.1">
    <property type="nucleotide sequence ID" value="XM_044526461.1"/>
</dbReference>
<evidence type="ECO:0000313" key="6">
    <source>
        <dbReference type="Proteomes" id="UP000019116"/>
    </source>
</evidence>
<comment type="function">
    <text evidence="4">Metallothioneins have a high content of cysteine residues that bind various heavy metals.</text>
</comment>
<name>A0A3B5YQW7_WHEAT</name>
<evidence type="ECO:0000256" key="4">
    <source>
        <dbReference type="RuleBase" id="RU369052"/>
    </source>
</evidence>
<proteinExistence type="inferred from homology"/>
<keyword evidence="6" id="KW-1185">Reference proteome</keyword>
<evidence type="ECO:0000256" key="1">
    <source>
        <dbReference type="ARBA" id="ARBA00005802"/>
    </source>
</evidence>
<organism evidence="5">
    <name type="scientific">Triticum aestivum</name>
    <name type="common">Wheat</name>
    <dbReference type="NCBI Taxonomy" id="4565"/>
    <lineage>
        <taxon>Eukaryota</taxon>
        <taxon>Viridiplantae</taxon>
        <taxon>Streptophyta</taxon>
        <taxon>Embryophyta</taxon>
        <taxon>Tracheophyta</taxon>
        <taxon>Spermatophyta</taxon>
        <taxon>Magnoliopsida</taxon>
        <taxon>Liliopsida</taxon>
        <taxon>Poales</taxon>
        <taxon>Poaceae</taxon>
        <taxon>BOP clade</taxon>
        <taxon>Pooideae</taxon>
        <taxon>Triticodae</taxon>
        <taxon>Triticeae</taxon>
        <taxon>Triticinae</taxon>
        <taxon>Triticum</taxon>
    </lineage>
</organism>
<dbReference type="Gramene" id="TraesPARA_EIv1.0_0112150.1">
    <property type="protein sequence ID" value="TraesPARA_EIv1.0_0112150.1.CDS"/>
    <property type="gene ID" value="TraesPARA_EIv1.0_0112150"/>
</dbReference>
<accession>A0A3B5YQW7</accession>
<dbReference type="OMA" id="GSSCNCM"/>
<evidence type="ECO:0000256" key="2">
    <source>
        <dbReference type="ARBA" id="ARBA00022723"/>
    </source>
</evidence>